<sequence>MTSEPRFNEDSQAIIGSSRPQSRLGYRNPLAAATSLPPGELRRLELLQSLGLVRQSAYLKIKPTFDLLLASLLTVLLFPIVLVIAILVKLTSSGPAFYSQTRLGRLAAPFRIVKFRSMAHNCEKQSGAKWASRNDNRVTPIGKFLRITHLDELPQLLNILQAEMSFVGPRPERPEFISVLEQTVTNYRYRMLVKPGVTGMAQVYLPPDVDLHSVQQKVIYDLYYLRHMTLWLDLQLIVATPLQALGLPCGLVRFLLRLPMPEVIEREAMLPADFAPPIAEVVVPIEAAVEPANANDTSSVEEPAYYPLSDSKFGTSVAV</sequence>
<accession>A0A8E6EUA7</accession>
<dbReference type="InterPro" id="IPR003362">
    <property type="entry name" value="Bact_transf"/>
</dbReference>
<protein>
    <submittedName>
        <fullName evidence="4">Sugar transferase</fullName>
    </submittedName>
</protein>
<evidence type="ECO:0000313" key="5">
    <source>
        <dbReference type="Proteomes" id="UP000676194"/>
    </source>
</evidence>
<dbReference type="PANTHER" id="PTHR30576">
    <property type="entry name" value="COLANIC BIOSYNTHESIS UDP-GLUCOSE LIPID CARRIER TRANSFERASE"/>
    <property type="match status" value="1"/>
</dbReference>
<comment type="similarity">
    <text evidence="1">Belongs to the bacterial sugar transferase family.</text>
</comment>
<dbReference type="RefSeq" id="WP_213495031.1">
    <property type="nucleotide sequence ID" value="NZ_CP074694.1"/>
</dbReference>
<name>A0A8E6EUA7_9BACT</name>
<keyword evidence="2" id="KW-0812">Transmembrane</keyword>
<reference evidence="4" key="1">
    <citation type="submission" date="2021-05" db="EMBL/GenBank/DDBJ databases">
        <title>Complete genome sequence of the cellulolytic planctomycete Telmatocola sphagniphila SP2T and characterization of the first cellulase from planctomycetes.</title>
        <authorList>
            <person name="Rakitin A.L."/>
            <person name="Beletsky A.V."/>
            <person name="Naumoff D.G."/>
            <person name="Kulichevskaya I.S."/>
            <person name="Mardanov A.V."/>
            <person name="Ravin N.V."/>
            <person name="Dedysh S.N."/>
        </authorList>
    </citation>
    <scope>NUCLEOTIDE SEQUENCE</scope>
    <source>
        <strain evidence="4">SP2T</strain>
    </source>
</reference>
<dbReference type="Pfam" id="PF02397">
    <property type="entry name" value="Bac_transf"/>
    <property type="match status" value="1"/>
</dbReference>
<evidence type="ECO:0000256" key="1">
    <source>
        <dbReference type="ARBA" id="ARBA00006464"/>
    </source>
</evidence>
<evidence type="ECO:0000313" key="4">
    <source>
        <dbReference type="EMBL" id="QVL31150.1"/>
    </source>
</evidence>
<proteinExistence type="inferred from homology"/>
<keyword evidence="2" id="KW-1133">Transmembrane helix</keyword>
<keyword evidence="5" id="KW-1185">Reference proteome</keyword>
<gene>
    <name evidence="4" type="ORF">KIH39_20215</name>
</gene>
<organism evidence="4 5">
    <name type="scientific">Telmatocola sphagniphila</name>
    <dbReference type="NCBI Taxonomy" id="1123043"/>
    <lineage>
        <taxon>Bacteria</taxon>
        <taxon>Pseudomonadati</taxon>
        <taxon>Planctomycetota</taxon>
        <taxon>Planctomycetia</taxon>
        <taxon>Gemmatales</taxon>
        <taxon>Gemmataceae</taxon>
    </lineage>
</organism>
<dbReference type="PANTHER" id="PTHR30576:SF0">
    <property type="entry name" value="UNDECAPRENYL-PHOSPHATE N-ACETYLGALACTOSAMINYL 1-PHOSPHATE TRANSFERASE-RELATED"/>
    <property type="match status" value="1"/>
</dbReference>
<feature type="transmembrane region" description="Helical" evidence="2">
    <location>
        <begin position="67"/>
        <end position="88"/>
    </location>
</feature>
<dbReference type="EMBL" id="CP074694">
    <property type="protein sequence ID" value="QVL31150.1"/>
    <property type="molecule type" value="Genomic_DNA"/>
</dbReference>
<dbReference type="Proteomes" id="UP000676194">
    <property type="component" value="Chromosome"/>
</dbReference>
<keyword evidence="4" id="KW-0808">Transferase</keyword>
<keyword evidence="2" id="KW-0472">Membrane</keyword>
<dbReference type="GO" id="GO:0016780">
    <property type="term" value="F:phosphotransferase activity, for other substituted phosphate groups"/>
    <property type="evidence" value="ECO:0007669"/>
    <property type="project" value="TreeGrafter"/>
</dbReference>
<evidence type="ECO:0000259" key="3">
    <source>
        <dbReference type="Pfam" id="PF02397"/>
    </source>
</evidence>
<evidence type="ECO:0000256" key="2">
    <source>
        <dbReference type="SAM" id="Phobius"/>
    </source>
</evidence>
<feature type="domain" description="Bacterial sugar transferase" evidence="3">
    <location>
        <begin position="62"/>
        <end position="244"/>
    </location>
</feature>
<dbReference type="KEGG" id="tsph:KIH39_20215"/>
<dbReference type="AlphaFoldDB" id="A0A8E6EUA7"/>